<sequence length="56" mass="6370">MTGFDYSQCYELQFYWSSAERNCEPSICTLAKKSFSSNNLLRSVSLIDKYSSVLSA</sequence>
<organism evidence="1">
    <name type="scientific">Anguilla anguilla</name>
    <name type="common">European freshwater eel</name>
    <name type="synonym">Muraena anguilla</name>
    <dbReference type="NCBI Taxonomy" id="7936"/>
    <lineage>
        <taxon>Eukaryota</taxon>
        <taxon>Metazoa</taxon>
        <taxon>Chordata</taxon>
        <taxon>Craniata</taxon>
        <taxon>Vertebrata</taxon>
        <taxon>Euteleostomi</taxon>
        <taxon>Actinopterygii</taxon>
        <taxon>Neopterygii</taxon>
        <taxon>Teleostei</taxon>
        <taxon>Anguilliformes</taxon>
        <taxon>Anguillidae</taxon>
        <taxon>Anguilla</taxon>
    </lineage>
</organism>
<protein>
    <submittedName>
        <fullName evidence="1">Uncharacterized protein</fullName>
    </submittedName>
</protein>
<dbReference type="AlphaFoldDB" id="A0A0E9XP60"/>
<name>A0A0E9XP60_ANGAN</name>
<accession>A0A0E9XP60</accession>
<reference evidence="1" key="1">
    <citation type="submission" date="2014-11" db="EMBL/GenBank/DDBJ databases">
        <authorList>
            <person name="Amaro Gonzalez C."/>
        </authorList>
    </citation>
    <scope>NUCLEOTIDE SEQUENCE</scope>
</reference>
<dbReference type="EMBL" id="GBXM01004361">
    <property type="protein sequence ID" value="JAI04217.1"/>
    <property type="molecule type" value="Transcribed_RNA"/>
</dbReference>
<proteinExistence type="predicted"/>
<reference evidence="1" key="2">
    <citation type="journal article" date="2015" name="Fish Shellfish Immunol.">
        <title>Early steps in the European eel (Anguilla anguilla)-Vibrio vulnificus interaction in the gills: Role of the RtxA13 toxin.</title>
        <authorList>
            <person name="Callol A."/>
            <person name="Pajuelo D."/>
            <person name="Ebbesson L."/>
            <person name="Teles M."/>
            <person name="MacKenzie S."/>
            <person name="Amaro C."/>
        </authorList>
    </citation>
    <scope>NUCLEOTIDE SEQUENCE</scope>
</reference>
<evidence type="ECO:0000313" key="1">
    <source>
        <dbReference type="EMBL" id="JAI04217.1"/>
    </source>
</evidence>